<feature type="transmembrane region" description="Helical" evidence="7">
    <location>
        <begin position="37"/>
        <end position="60"/>
    </location>
</feature>
<organism evidence="9 10">
    <name type="scientific">Planifilum fulgidum</name>
    <dbReference type="NCBI Taxonomy" id="201973"/>
    <lineage>
        <taxon>Bacteria</taxon>
        <taxon>Bacillati</taxon>
        <taxon>Bacillota</taxon>
        <taxon>Bacilli</taxon>
        <taxon>Bacillales</taxon>
        <taxon>Thermoactinomycetaceae</taxon>
        <taxon>Planifilum</taxon>
    </lineage>
</organism>
<accession>A0A1I2QHW8</accession>
<evidence type="ECO:0000313" key="9">
    <source>
        <dbReference type="EMBL" id="SFG27908.1"/>
    </source>
</evidence>
<protein>
    <submittedName>
        <fullName evidence="9">Carbohydrate ABC transporter membrane protein 1, CUT1 family</fullName>
    </submittedName>
</protein>
<dbReference type="PROSITE" id="PS50928">
    <property type="entry name" value="ABC_TM1"/>
    <property type="match status" value="1"/>
</dbReference>
<evidence type="ECO:0000259" key="8">
    <source>
        <dbReference type="PROSITE" id="PS50928"/>
    </source>
</evidence>
<dbReference type="InterPro" id="IPR035906">
    <property type="entry name" value="MetI-like_sf"/>
</dbReference>
<dbReference type="AlphaFoldDB" id="A0A1I2QHW8"/>
<sequence length="314" mass="35223">MSLNIKENGYQQPMLLDASPSVRVQRKKGPGKWSTEFWMLLPSLVLLAMISIFPLMYMIYASMMDFTLSFDEPAFNGLKNWKNVFTSDTFWASWGRTAVYALCGLSLEMAVGVGMALLIHQLPRARNAILTLWMIPLFVAPVVVGLLGRFMLNSTYGLYAWLFRLIGVETEILGDVSTALPAIILMDVWEWSPLITIIVYAGLQSLQEEVLEAAEVDGAGYWRKLIHVVFPLISRTVVLALLIRMMDIFRFVDTIKIATEGGPADSTKIIGFHLMEVAFRFQDFGSAAALGLTMLFVTIILGQLFVRFMRKGEA</sequence>
<feature type="transmembrane region" description="Helical" evidence="7">
    <location>
        <begin position="284"/>
        <end position="306"/>
    </location>
</feature>
<feature type="transmembrane region" description="Helical" evidence="7">
    <location>
        <begin position="224"/>
        <end position="243"/>
    </location>
</feature>
<evidence type="ECO:0000256" key="3">
    <source>
        <dbReference type="ARBA" id="ARBA00022475"/>
    </source>
</evidence>
<dbReference type="Pfam" id="PF00528">
    <property type="entry name" value="BPD_transp_1"/>
    <property type="match status" value="1"/>
</dbReference>
<keyword evidence="5 7" id="KW-1133">Transmembrane helix</keyword>
<dbReference type="RefSeq" id="WP_245752264.1">
    <property type="nucleotide sequence ID" value="NZ_FOOK01000024.1"/>
</dbReference>
<keyword evidence="2 7" id="KW-0813">Transport</keyword>
<dbReference type="InterPro" id="IPR000515">
    <property type="entry name" value="MetI-like"/>
</dbReference>
<evidence type="ECO:0000256" key="4">
    <source>
        <dbReference type="ARBA" id="ARBA00022692"/>
    </source>
</evidence>
<dbReference type="PANTHER" id="PTHR43005">
    <property type="entry name" value="BLR7065 PROTEIN"/>
    <property type="match status" value="1"/>
</dbReference>
<feature type="transmembrane region" description="Helical" evidence="7">
    <location>
        <begin position="130"/>
        <end position="152"/>
    </location>
</feature>
<evidence type="ECO:0000256" key="7">
    <source>
        <dbReference type="RuleBase" id="RU363032"/>
    </source>
</evidence>
<dbReference type="GO" id="GO:0005886">
    <property type="term" value="C:plasma membrane"/>
    <property type="evidence" value="ECO:0007669"/>
    <property type="project" value="UniProtKB-SubCell"/>
</dbReference>
<feature type="domain" description="ABC transmembrane type-1" evidence="8">
    <location>
        <begin position="94"/>
        <end position="305"/>
    </location>
</feature>
<dbReference type="GO" id="GO:0055085">
    <property type="term" value="P:transmembrane transport"/>
    <property type="evidence" value="ECO:0007669"/>
    <property type="project" value="InterPro"/>
</dbReference>
<comment type="similarity">
    <text evidence="7">Belongs to the binding-protein-dependent transport system permease family.</text>
</comment>
<reference evidence="9 10" key="1">
    <citation type="submission" date="2016-10" db="EMBL/GenBank/DDBJ databases">
        <authorList>
            <person name="de Groot N.N."/>
        </authorList>
    </citation>
    <scope>NUCLEOTIDE SEQUENCE [LARGE SCALE GENOMIC DNA]</scope>
    <source>
        <strain evidence="9 10">DSM 44945</strain>
    </source>
</reference>
<dbReference type="EMBL" id="FOOK01000024">
    <property type="protein sequence ID" value="SFG27908.1"/>
    <property type="molecule type" value="Genomic_DNA"/>
</dbReference>
<evidence type="ECO:0000256" key="5">
    <source>
        <dbReference type="ARBA" id="ARBA00022989"/>
    </source>
</evidence>
<keyword evidence="10" id="KW-1185">Reference proteome</keyword>
<dbReference type="STRING" id="201973.SAMN04488025_12418"/>
<dbReference type="PANTHER" id="PTHR43005:SF1">
    <property type="entry name" value="SPERMIDINE_PUTRESCINE TRANSPORT SYSTEM PERMEASE PROTEIN"/>
    <property type="match status" value="1"/>
</dbReference>
<comment type="subcellular location">
    <subcellularLocation>
        <location evidence="1 7">Cell membrane</location>
        <topology evidence="1 7">Multi-pass membrane protein</topology>
    </subcellularLocation>
</comment>
<name>A0A1I2QHW8_9BACL</name>
<dbReference type="CDD" id="cd06261">
    <property type="entry name" value="TM_PBP2"/>
    <property type="match status" value="1"/>
</dbReference>
<evidence type="ECO:0000256" key="1">
    <source>
        <dbReference type="ARBA" id="ARBA00004651"/>
    </source>
</evidence>
<dbReference type="SUPFAM" id="SSF161098">
    <property type="entry name" value="MetI-like"/>
    <property type="match status" value="1"/>
</dbReference>
<proteinExistence type="inferred from homology"/>
<gene>
    <name evidence="9" type="ORF">SAMN04488025_12418</name>
</gene>
<feature type="transmembrane region" description="Helical" evidence="7">
    <location>
        <begin position="98"/>
        <end position="118"/>
    </location>
</feature>
<keyword evidence="4 7" id="KW-0812">Transmembrane</keyword>
<keyword evidence="3" id="KW-1003">Cell membrane</keyword>
<dbReference type="Proteomes" id="UP000198661">
    <property type="component" value="Unassembled WGS sequence"/>
</dbReference>
<evidence type="ECO:0000256" key="6">
    <source>
        <dbReference type="ARBA" id="ARBA00023136"/>
    </source>
</evidence>
<evidence type="ECO:0000256" key="2">
    <source>
        <dbReference type="ARBA" id="ARBA00022448"/>
    </source>
</evidence>
<evidence type="ECO:0000313" key="10">
    <source>
        <dbReference type="Proteomes" id="UP000198661"/>
    </source>
</evidence>
<keyword evidence="6 7" id="KW-0472">Membrane</keyword>
<dbReference type="Gene3D" id="1.10.3720.10">
    <property type="entry name" value="MetI-like"/>
    <property type="match status" value="1"/>
</dbReference>